<name>A0A839U9D7_9HYPH</name>
<feature type="region of interest" description="Disordered" evidence="1">
    <location>
        <begin position="1"/>
        <end position="31"/>
    </location>
</feature>
<reference evidence="2 3" key="1">
    <citation type="submission" date="2020-08" db="EMBL/GenBank/DDBJ databases">
        <title>Genomic Encyclopedia of Type Strains, Phase III (KMG-III): the genomes of soil and plant-associated and newly described type strains.</title>
        <authorList>
            <person name="Whitman W."/>
        </authorList>
    </citation>
    <scope>NUCLEOTIDE SEQUENCE [LARGE SCALE GENOMIC DNA]</scope>
    <source>
        <strain evidence="2 3">CECT 7015</strain>
    </source>
</reference>
<proteinExistence type="predicted"/>
<dbReference type="AlphaFoldDB" id="A0A839U9D7"/>
<keyword evidence="3" id="KW-1185">Reference proteome</keyword>
<evidence type="ECO:0000313" key="3">
    <source>
        <dbReference type="Proteomes" id="UP000554520"/>
    </source>
</evidence>
<evidence type="ECO:0000313" key="2">
    <source>
        <dbReference type="EMBL" id="MBB3144849.1"/>
    </source>
</evidence>
<comment type="caution">
    <text evidence="2">The sequence shown here is derived from an EMBL/GenBank/DDBJ whole genome shotgun (WGS) entry which is preliminary data.</text>
</comment>
<gene>
    <name evidence="2" type="ORF">FHS21_001250</name>
</gene>
<dbReference type="Proteomes" id="UP000554520">
    <property type="component" value="Unassembled WGS sequence"/>
</dbReference>
<organism evidence="2 3">
    <name type="scientific">Phyllobacterium trifolii</name>
    <dbReference type="NCBI Taxonomy" id="300193"/>
    <lineage>
        <taxon>Bacteria</taxon>
        <taxon>Pseudomonadati</taxon>
        <taxon>Pseudomonadota</taxon>
        <taxon>Alphaproteobacteria</taxon>
        <taxon>Hyphomicrobiales</taxon>
        <taxon>Phyllobacteriaceae</taxon>
        <taxon>Phyllobacterium</taxon>
    </lineage>
</organism>
<accession>A0A839U9D7</accession>
<dbReference type="EMBL" id="JACHXN010000003">
    <property type="protein sequence ID" value="MBB3144849.1"/>
    <property type="molecule type" value="Genomic_DNA"/>
</dbReference>
<sequence>MTILDQSCFPGGETIHAEGGEVDVFPSSDAA</sequence>
<evidence type="ECO:0000256" key="1">
    <source>
        <dbReference type="SAM" id="MobiDB-lite"/>
    </source>
</evidence>
<protein>
    <submittedName>
        <fullName evidence="2">Uncharacterized protein</fullName>
    </submittedName>
</protein>